<keyword evidence="2 4" id="KW-0396">Initiation factor</keyword>
<dbReference type="InterPro" id="IPR000717">
    <property type="entry name" value="PCI_dom"/>
</dbReference>
<dbReference type="PROSITE" id="PS50250">
    <property type="entry name" value="PCI"/>
    <property type="match status" value="1"/>
</dbReference>
<dbReference type="Pfam" id="PF05470">
    <property type="entry name" value="eIF-3c_N"/>
    <property type="match status" value="2"/>
</dbReference>
<comment type="subcellular location">
    <subcellularLocation>
        <location evidence="4">Cytoplasm</location>
    </subcellularLocation>
</comment>
<dbReference type="OrthoDB" id="29647at2759"/>
<dbReference type="SMART" id="SM00088">
    <property type="entry name" value="PINT"/>
    <property type="match status" value="1"/>
</dbReference>
<comment type="similarity">
    <text evidence="4">Belongs to the eIF-3 subunit C family.</text>
</comment>
<keyword evidence="3 4" id="KW-0648">Protein biosynthesis</keyword>
<feature type="compositionally biased region" description="Gly residues" evidence="5">
    <location>
        <begin position="1029"/>
        <end position="1061"/>
    </location>
</feature>
<dbReference type="PANTHER" id="PTHR13937:SF0">
    <property type="entry name" value="EUKARYOTIC TRANSLATION INITIATION FACTOR 3 SUBUNIT C-RELATED"/>
    <property type="match status" value="1"/>
</dbReference>
<evidence type="ECO:0000256" key="2">
    <source>
        <dbReference type="ARBA" id="ARBA00022540"/>
    </source>
</evidence>
<feature type="compositionally biased region" description="Acidic residues" evidence="5">
    <location>
        <begin position="233"/>
        <end position="242"/>
    </location>
</feature>
<evidence type="ECO:0000256" key="4">
    <source>
        <dbReference type="HAMAP-Rule" id="MF_03002"/>
    </source>
</evidence>
<gene>
    <name evidence="7" type="ORF">FVE85_9647</name>
</gene>
<comment type="caution">
    <text evidence="7">The sequence shown here is derived from an EMBL/GenBank/DDBJ whole genome shotgun (WGS) entry which is preliminary data.</text>
</comment>
<dbReference type="AlphaFoldDB" id="A0A5J4YL37"/>
<dbReference type="GO" id="GO:0003723">
    <property type="term" value="F:RNA binding"/>
    <property type="evidence" value="ECO:0007669"/>
    <property type="project" value="InterPro"/>
</dbReference>
<dbReference type="GO" id="GO:0033290">
    <property type="term" value="C:eukaryotic 48S preinitiation complex"/>
    <property type="evidence" value="ECO:0007669"/>
    <property type="project" value="UniProtKB-UniRule"/>
</dbReference>
<dbReference type="GO" id="GO:0005852">
    <property type="term" value="C:eukaryotic translation initiation factor 3 complex"/>
    <property type="evidence" value="ECO:0007669"/>
    <property type="project" value="UniProtKB-UniRule"/>
</dbReference>
<dbReference type="EMBL" id="VRMN01000012">
    <property type="protein sequence ID" value="KAA8491600.1"/>
    <property type="molecule type" value="Genomic_DNA"/>
</dbReference>
<feature type="compositionally biased region" description="Low complexity" evidence="5">
    <location>
        <begin position="243"/>
        <end position="256"/>
    </location>
</feature>
<dbReference type="GO" id="GO:0003743">
    <property type="term" value="F:translation initiation factor activity"/>
    <property type="evidence" value="ECO:0007669"/>
    <property type="project" value="UniProtKB-UniRule"/>
</dbReference>
<keyword evidence="1 4" id="KW-0963">Cytoplasm</keyword>
<dbReference type="InterPro" id="IPR058999">
    <property type="entry name" value="EIF3CL_C"/>
</dbReference>
<evidence type="ECO:0000256" key="3">
    <source>
        <dbReference type="ARBA" id="ARBA00022917"/>
    </source>
</evidence>
<sequence>MGSRFFATGDTASESSDAEIPAEENEEVVLTVVEPHAQLGARASRFARDTDSEDDDEEDVQRVVRSAKDRRYDAMLDTAGKLRAHAKNHNWIEIQATLDAANKQLDVLQKTDRLLTAGAAGTPPVPDLYLAICLQLETLLEDDLAKKSELKLSKTNTKALNTMKQRIRKNNAVYVDALEAFRERGGSDDLEPYLSTRTVDLRAAQAAAAARDAHAGLKDDDDSSSSSSSDDSSSSDESDDGASSDSDAPQKQQQPPAKEKPKTVSGDSDWSGSSSSDSDDSKSSRSSSDVRAGAGTGAKASKWFTKEKTTKKPSPAAAEQRRAAAVAPAAKRAADAEEQAAASSAAAENRARQMEFKRPEEVTKAEVDQAMLDILAARGRKGTDRHAQIDHIFFLYLAAKSSRQKMDVLQSLISALFDMSPSTDSVMPLALWRDALGYTFELVALASKHFPRLRFSDGGAAGADSDDVTVFAQQVTDKMRRELAAAVEAERTAIADATAKGESHADAHARIIAADDHEEKVLAGDLAALVGRLDDELYKAYQNTDAYSQEYVERLMDDFPLDKLLAQTHEYYAKQVQDMERAALIAARRVMHRYYKTEVQEAKLRATVAQKELEKEQAQGKGADGQPRPRTLAPPTTRKTAARAVAGEQDDLDQDQALVPHISVEPFTLPLPEYSLQELCVLVYRSGEDRAKSQTMLCQIYNHALEDRFYAARDLVLMSHLQETIVQADVPMQILFNRAMAQLGLCAFRLGMPWEAHAALFELCTSSHSAGSGSNARMKELLAQGAAMYRGFDKTVEQEKAERRRQVPYHMHINLEFLETAHLVSAMLLEVPNIALNALRGVGMKRRVISKVFQYFLRNSMKQQFPGPPENVRDHVMAGARALMKGDWLGCYTHVAAMRAWKLVTPSVASSTLAKLKTLMQREGLRTFVLTYSMYYDALSTQALQARFEMDASQIHSTLSKMIINGELRASWDQPSGCIVVRRTEPTRMQSLALQLTQKCAQLADHNERLMEAKMGGAGGKDDDANEWRGGGGAGGSTQGGGYGGDRAGASERGGYGGGRGGYRDRGGYRGGRGGRGGFRPGGGYQSGGGYGGGYQG</sequence>
<feature type="compositionally biased region" description="Low complexity" evidence="5">
    <location>
        <begin position="313"/>
        <end position="331"/>
    </location>
</feature>
<keyword evidence="8" id="KW-1185">Reference proteome</keyword>
<dbReference type="Pfam" id="PF26569">
    <property type="entry name" value="EIF3CL_C"/>
    <property type="match status" value="1"/>
</dbReference>
<feature type="compositionally biased region" description="Gly residues" evidence="5">
    <location>
        <begin position="1069"/>
        <end position="1097"/>
    </location>
</feature>
<feature type="compositionally biased region" description="Low complexity" evidence="5">
    <location>
        <begin position="265"/>
        <end position="276"/>
    </location>
</feature>
<feature type="region of interest" description="Disordered" evidence="5">
    <location>
        <begin position="41"/>
        <end position="60"/>
    </location>
</feature>
<dbReference type="InterPro" id="IPR036390">
    <property type="entry name" value="WH_DNA-bd_sf"/>
</dbReference>
<evidence type="ECO:0000313" key="7">
    <source>
        <dbReference type="EMBL" id="KAA8491600.1"/>
    </source>
</evidence>
<dbReference type="GO" id="GO:0001732">
    <property type="term" value="P:formation of cytoplasmic translation initiation complex"/>
    <property type="evidence" value="ECO:0007669"/>
    <property type="project" value="UniProtKB-UniRule"/>
</dbReference>
<dbReference type="Proteomes" id="UP000324585">
    <property type="component" value="Unassembled WGS sequence"/>
</dbReference>
<feature type="region of interest" description="Disordered" evidence="5">
    <location>
        <begin position="1"/>
        <end position="24"/>
    </location>
</feature>
<dbReference type="Pfam" id="PF01399">
    <property type="entry name" value="PCI"/>
    <property type="match status" value="1"/>
</dbReference>
<feature type="region of interest" description="Disordered" evidence="5">
    <location>
        <begin position="212"/>
        <end position="355"/>
    </location>
</feature>
<evidence type="ECO:0000256" key="5">
    <source>
        <dbReference type="SAM" id="MobiDB-lite"/>
    </source>
</evidence>
<dbReference type="GO" id="GO:0031369">
    <property type="term" value="F:translation initiation factor binding"/>
    <property type="evidence" value="ECO:0007669"/>
    <property type="project" value="InterPro"/>
</dbReference>
<feature type="domain" description="PCI" evidence="6">
    <location>
        <begin position="809"/>
        <end position="986"/>
    </location>
</feature>
<dbReference type="SUPFAM" id="SSF46785">
    <property type="entry name" value="Winged helix' DNA-binding domain"/>
    <property type="match status" value="1"/>
</dbReference>
<dbReference type="InterPro" id="IPR008905">
    <property type="entry name" value="EIF3C_N_dom"/>
</dbReference>
<dbReference type="HAMAP" id="MF_03002">
    <property type="entry name" value="eIF3c"/>
    <property type="match status" value="1"/>
</dbReference>
<dbReference type="InterPro" id="IPR027516">
    <property type="entry name" value="EIF3C"/>
</dbReference>
<organism evidence="7 8">
    <name type="scientific">Porphyridium purpureum</name>
    <name type="common">Red alga</name>
    <name type="synonym">Porphyridium cruentum</name>
    <dbReference type="NCBI Taxonomy" id="35688"/>
    <lineage>
        <taxon>Eukaryota</taxon>
        <taxon>Rhodophyta</taxon>
        <taxon>Bangiophyceae</taxon>
        <taxon>Porphyridiales</taxon>
        <taxon>Porphyridiaceae</taxon>
        <taxon>Porphyridium</taxon>
    </lineage>
</organism>
<dbReference type="OMA" id="FRCGLIK"/>
<evidence type="ECO:0000256" key="1">
    <source>
        <dbReference type="ARBA" id="ARBA00022490"/>
    </source>
</evidence>
<name>A0A5J4YL37_PORPP</name>
<comment type="function">
    <text evidence="4">Component of the eukaryotic translation initiation factor 3 (eIF-3) complex, which is involved in protein synthesis of a specialized repertoire of mRNAs and, together with other initiation factors, stimulates binding of mRNA and methionyl-tRNAi to the 40S ribosome. The eIF-3 complex specifically targets and initiates translation of a subset of mRNAs involved in cell proliferation.</text>
</comment>
<evidence type="ECO:0000313" key="8">
    <source>
        <dbReference type="Proteomes" id="UP000324585"/>
    </source>
</evidence>
<comment type="subunit">
    <text evidence="4">Component of the eukaryotic translation initiation factor 3 (eIF-3) complex.</text>
</comment>
<dbReference type="GO" id="GO:0016282">
    <property type="term" value="C:eukaryotic 43S preinitiation complex"/>
    <property type="evidence" value="ECO:0007669"/>
    <property type="project" value="UniProtKB-UniRule"/>
</dbReference>
<feature type="compositionally biased region" description="Low complexity" evidence="5">
    <location>
        <begin position="339"/>
        <end position="348"/>
    </location>
</feature>
<feature type="region of interest" description="Disordered" evidence="5">
    <location>
        <begin position="1014"/>
        <end position="1097"/>
    </location>
</feature>
<proteinExistence type="inferred from homology"/>
<reference evidence="8" key="1">
    <citation type="journal article" date="2019" name="Nat. Commun.">
        <title>Expansion of phycobilisome linker gene families in mesophilic red algae.</title>
        <authorList>
            <person name="Lee J."/>
            <person name="Kim D."/>
            <person name="Bhattacharya D."/>
            <person name="Yoon H.S."/>
        </authorList>
    </citation>
    <scope>NUCLEOTIDE SEQUENCE [LARGE SCALE GENOMIC DNA]</scope>
    <source>
        <strain evidence="8">CCMP 1328</strain>
    </source>
</reference>
<accession>A0A5J4YL37</accession>
<evidence type="ECO:0000259" key="6">
    <source>
        <dbReference type="PROSITE" id="PS50250"/>
    </source>
</evidence>
<feature type="region of interest" description="Disordered" evidence="5">
    <location>
        <begin position="612"/>
        <end position="639"/>
    </location>
</feature>
<feature type="compositionally biased region" description="Low complexity" evidence="5">
    <location>
        <begin position="628"/>
        <end position="639"/>
    </location>
</feature>
<dbReference type="PANTHER" id="PTHR13937">
    <property type="entry name" value="EUKARYOTIC TRANSLATION INITATION FACTOR 3, SUBUNIT 8 EIF3S8 -RELATED"/>
    <property type="match status" value="1"/>
</dbReference>
<protein>
    <recommendedName>
        <fullName evidence="4">Eukaryotic translation initiation factor 3 subunit C</fullName>
        <shortName evidence="4">eIF3c</shortName>
    </recommendedName>
    <alternativeName>
        <fullName evidence="4">Eukaryotic translation initiation factor 3 subunit 8</fullName>
    </alternativeName>
</protein>